<dbReference type="GO" id="GO:0003735">
    <property type="term" value="F:structural constituent of ribosome"/>
    <property type="evidence" value="ECO:0007669"/>
    <property type="project" value="InterPro"/>
</dbReference>
<dbReference type="InterPro" id="IPR026569">
    <property type="entry name" value="Ribosomal_bL28"/>
</dbReference>
<evidence type="ECO:0000256" key="4">
    <source>
        <dbReference type="ARBA" id="ARBA00035174"/>
    </source>
</evidence>
<reference evidence="6 7" key="1">
    <citation type="journal article" date="2013" name="Mar. Genomics">
        <title>Expression of sulfatases in Rhodopirellula baltica and the diversity of sulfatases in the genus Rhodopirellula.</title>
        <authorList>
            <person name="Wegner C.E."/>
            <person name="Richter-Heitmann T."/>
            <person name="Klindworth A."/>
            <person name="Klockow C."/>
            <person name="Richter M."/>
            <person name="Achstetter T."/>
            <person name="Glockner F.O."/>
            <person name="Harder J."/>
        </authorList>
    </citation>
    <scope>NUCLEOTIDE SEQUENCE [LARGE SCALE GENOMIC DNA]</scope>
    <source>
        <strain evidence="6 7">SM41</strain>
    </source>
</reference>
<comment type="caution">
    <text evidence="6">The sequence shown here is derived from an EMBL/GenBank/DDBJ whole genome shotgun (WGS) entry which is preliminary data.</text>
</comment>
<sequence>MRHHARAIYEHYYIYLSAAENSMARQCEACGKKVQVGNRVETRGKAKYLGGVGTKITGCTRRKFVPNLQRVHVTLPSGENKTMRVCVQCIRSGVVRKTVKTKPFDVSGAKK</sequence>
<dbReference type="InterPro" id="IPR001383">
    <property type="entry name" value="Ribosomal_bL28_bact-type"/>
</dbReference>
<dbReference type="InterPro" id="IPR037147">
    <property type="entry name" value="Ribosomal_bL28_sf"/>
</dbReference>
<dbReference type="Gene3D" id="2.30.170.40">
    <property type="entry name" value="Ribosomal protein L28/L24"/>
    <property type="match status" value="1"/>
</dbReference>
<dbReference type="GO" id="GO:0006412">
    <property type="term" value="P:translation"/>
    <property type="evidence" value="ECO:0007669"/>
    <property type="project" value="UniProtKB-UniRule"/>
</dbReference>
<dbReference type="SUPFAM" id="SSF143800">
    <property type="entry name" value="L28p-like"/>
    <property type="match status" value="1"/>
</dbReference>
<dbReference type="NCBIfam" id="TIGR00009">
    <property type="entry name" value="L28"/>
    <property type="match status" value="1"/>
</dbReference>
<evidence type="ECO:0000313" key="6">
    <source>
        <dbReference type="EMBL" id="EMI58303.1"/>
    </source>
</evidence>
<keyword evidence="7" id="KW-1185">Reference proteome</keyword>
<dbReference type="HAMAP" id="MF_00373">
    <property type="entry name" value="Ribosomal_bL28"/>
    <property type="match status" value="1"/>
</dbReference>
<proteinExistence type="inferred from homology"/>
<keyword evidence="2 5" id="KW-0689">Ribosomal protein</keyword>
<protein>
    <recommendedName>
        <fullName evidence="4 5">Large ribosomal subunit protein bL28</fullName>
    </recommendedName>
</protein>
<dbReference type="AlphaFoldDB" id="M5UQN9"/>
<dbReference type="Proteomes" id="UP000011885">
    <property type="component" value="Unassembled WGS sequence"/>
</dbReference>
<dbReference type="InterPro" id="IPR034704">
    <property type="entry name" value="Ribosomal_bL28/bL31-like_sf"/>
</dbReference>
<dbReference type="EMBL" id="ANOH01000020">
    <property type="protein sequence ID" value="EMI58303.1"/>
    <property type="molecule type" value="Genomic_DNA"/>
</dbReference>
<organism evidence="6 7">
    <name type="scientific">Rhodopirellula sallentina SM41</name>
    <dbReference type="NCBI Taxonomy" id="1263870"/>
    <lineage>
        <taxon>Bacteria</taxon>
        <taxon>Pseudomonadati</taxon>
        <taxon>Planctomycetota</taxon>
        <taxon>Planctomycetia</taxon>
        <taxon>Pirellulales</taxon>
        <taxon>Pirellulaceae</taxon>
        <taxon>Rhodopirellula</taxon>
    </lineage>
</organism>
<evidence type="ECO:0000256" key="2">
    <source>
        <dbReference type="ARBA" id="ARBA00022980"/>
    </source>
</evidence>
<dbReference type="GO" id="GO:0005840">
    <property type="term" value="C:ribosome"/>
    <property type="evidence" value="ECO:0007669"/>
    <property type="project" value="UniProtKB-KW"/>
</dbReference>
<dbReference type="Gene3D" id="2.20.150.30">
    <property type="match status" value="1"/>
</dbReference>
<dbReference type="PANTHER" id="PTHR39080:SF1">
    <property type="entry name" value="LARGE RIBOSOMAL SUBUNIT PROTEIN BL28A"/>
    <property type="match status" value="1"/>
</dbReference>
<gene>
    <name evidence="5" type="primary">rpmB</name>
    <name evidence="6" type="ORF">RSSM_00236</name>
</gene>
<evidence type="ECO:0000256" key="5">
    <source>
        <dbReference type="HAMAP-Rule" id="MF_00373"/>
    </source>
</evidence>
<comment type="similarity">
    <text evidence="1 5">Belongs to the bacterial ribosomal protein bL28 family.</text>
</comment>
<accession>M5UQN9</accession>
<evidence type="ECO:0000313" key="7">
    <source>
        <dbReference type="Proteomes" id="UP000011885"/>
    </source>
</evidence>
<dbReference type="InterPro" id="IPR050096">
    <property type="entry name" value="Bacterial_rp_bL28"/>
</dbReference>
<dbReference type="PATRIC" id="fig|1263870.3.peg.258"/>
<dbReference type="PANTHER" id="PTHR39080">
    <property type="entry name" value="50S RIBOSOMAL PROTEIN L28"/>
    <property type="match status" value="1"/>
</dbReference>
<evidence type="ECO:0000256" key="3">
    <source>
        <dbReference type="ARBA" id="ARBA00023274"/>
    </source>
</evidence>
<name>M5UQN9_9BACT</name>
<dbReference type="Pfam" id="PF00830">
    <property type="entry name" value="Ribosomal_L28"/>
    <property type="match status" value="1"/>
</dbReference>
<keyword evidence="3 5" id="KW-0687">Ribonucleoprotein</keyword>
<dbReference type="GO" id="GO:1990904">
    <property type="term" value="C:ribonucleoprotein complex"/>
    <property type="evidence" value="ECO:0007669"/>
    <property type="project" value="UniProtKB-KW"/>
</dbReference>
<evidence type="ECO:0000256" key="1">
    <source>
        <dbReference type="ARBA" id="ARBA00008760"/>
    </source>
</evidence>